<reference evidence="1" key="1">
    <citation type="submission" date="2020-04" db="EMBL/GenBank/DDBJ databases">
        <authorList>
            <person name="Chiriac C."/>
            <person name="Salcher M."/>
            <person name="Ghai R."/>
            <person name="Kavagutti S V."/>
        </authorList>
    </citation>
    <scope>NUCLEOTIDE SEQUENCE</scope>
</reference>
<evidence type="ECO:0000313" key="1">
    <source>
        <dbReference type="EMBL" id="CAB4158969.1"/>
    </source>
</evidence>
<dbReference type="EMBL" id="LR796676">
    <property type="protein sequence ID" value="CAB4158969.1"/>
    <property type="molecule type" value="Genomic_DNA"/>
</dbReference>
<sequence length="108" mass="12593">MIRLLALLLFTLPVHAGVILKDTSNKNKRWVYEDGLIEVFLTDKETDSCMGRRYLYVIATGSHKIEGCWEEIESLVHIKYDSGYKFVIKADRFVERKISDKPTIRVKE</sequence>
<organism evidence="1">
    <name type="scientific">uncultured Caudovirales phage</name>
    <dbReference type="NCBI Taxonomy" id="2100421"/>
    <lineage>
        <taxon>Viruses</taxon>
        <taxon>Duplodnaviria</taxon>
        <taxon>Heunggongvirae</taxon>
        <taxon>Uroviricota</taxon>
        <taxon>Caudoviricetes</taxon>
        <taxon>Peduoviridae</taxon>
        <taxon>Maltschvirus</taxon>
        <taxon>Maltschvirus maltsch</taxon>
    </lineage>
</organism>
<name>A0A6J5NI59_9CAUD</name>
<protein>
    <submittedName>
        <fullName evidence="1">Uncharacterized protein</fullName>
    </submittedName>
</protein>
<proteinExistence type="predicted"/>
<accession>A0A6J5NI59</accession>
<gene>
    <name evidence="1" type="ORF">UFOVP713_39</name>
</gene>